<gene>
    <name evidence="9" type="ORF">DOO78_26300</name>
</gene>
<keyword evidence="10" id="KW-1185">Reference proteome</keyword>
<dbReference type="EMBL" id="QLIX01000054">
    <property type="protein sequence ID" value="RAI54132.1"/>
    <property type="molecule type" value="Genomic_DNA"/>
</dbReference>
<dbReference type="PIRSF" id="PIRSF000137">
    <property type="entry name" value="Alcohol_oxidase"/>
    <property type="match status" value="1"/>
</dbReference>
<evidence type="ECO:0000256" key="4">
    <source>
        <dbReference type="ARBA" id="ARBA00022827"/>
    </source>
</evidence>
<dbReference type="InterPro" id="IPR007867">
    <property type="entry name" value="GMC_OxRtase_C"/>
</dbReference>
<evidence type="ECO:0000256" key="3">
    <source>
        <dbReference type="ARBA" id="ARBA00022630"/>
    </source>
</evidence>
<dbReference type="PROSITE" id="PS00623">
    <property type="entry name" value="GMC_OXRED_1"/>
    <property type="match status" value="1"/>
</dbReference>
<accession>A0A327LWE4</accession>
<keyword evidence="4 5" id="KW-0274">FAD</keyword>
<dbReference type="PROSITE" id="PS00624">
    <property type="entry name" value="GMC_OXRED_2"/>
    <property type="match status" value="1"/>
</dbReference>
<dbReference type="InterPro" id="IPR012132">
    <property type="entry name" value="GMC_OxRdtase"/>
</dbReference>
<keyword evidence="3 6" id="KW-0285">Flavoprotein</keyword>
<sequence length="521" mass="55442">MHDVIVVGAGSAGAPLAARLSEDAGRRVLLLEAGRDWRAAEAPPALRSANIVPFMHDPAHQAAWQWPGLMTRRTAAQAPKFYWRGKALGGSSTVNAQIAIRGVPAAFDAWAEAGCEGWSAADVLPVFDAIEDDAMTGIAPGLRRGGPLPVFRMPEAAWGAVDRALRDAALAAGHPWKPDLNAPEGEGVSCNPINLRDGRRVTTNDAYLEPARGRPNLEIRGGMLVDRVLFEGRRAVGVRARREGGAWQDIPARAVVLCAGAIHSPAILMRSGIGPAPALAALGIPVRQDLPAVGRHFMDHPILRATLMLRPEHAARDPDARHTNCCVTYSSGLGGGGERDMIMIAYNHRGLEGPLPAPVGAIGVALYDAFSRGEVRLVSPDPEANPVVEEAMLEDPRDRLRMRDGVRRLARLCALPAVAGIAEAIRFGDSALTMAEAAALPDDALDALMLQEAGDIQHAAGTCRMTAFEDPRGVVDPLLQVRGVTGLRIADASIMPADCRANLHFTCVMIGEMLARRMRAG</sequence>
<evidence type="ECO:0000256" key="6">
    <source>
        <dbReference type="RuleBase" id="RU003968"/>
    </source>
</evidence>
<dbReference type="InterPro" id="IPR036188">
    <property type="entry name" value="FAD/NAD-bd_sf"/>
</dbReference>
<dbReference type="Gene3D" id="3.50.50.60">
    <property type="entry name" value="FAD/NAD(P)-binding domain"/>
    <property type="match status" value="1"/>
</dbReference>
<evidence type="ECO:0000313" key="9">
    <source>
        <dbReference type="EMBL" id="RAI54132.1"/>
    </source>
</evidence>
<dbReference type="Pfam" id="PF05199">
    <property type="entry name" value="GMC_oxred_C"/>
    <property type="match status" value="1"/>
</dbReference>
<dbReference type="Gene3D" id="3.30.410.40">
    <property type="match status" value="1"/>
</dbReference>
<dbReference type="SUPFAM" id="SSF54373">
    <property type="entry name" value="FAD-linked reductases, C-terminal domain"/>
    <property type="match status" value="1"/>
</dbReference>
<dbReference type="Pfam" id="PF00732">
    <property type="entry name" value="GMC_oxred_N"/>
    <property type="match status" value="1"/>
</dbReference>
<proteinExistence type="inferred from homology"/>
<comment type="similarity">
    <text evidence="2 6">Belongs to the GMC oxidoreductase family.</text>
</comment>
<dbReference type="GO" id="GO:0016614">
    <property type="term" value="F:oxidoreductase activity, acting on CH-OH group of donors"/>
    <property type="evidence" value="ECO:0007669"/>
    <property type="project" value="InterPro"/>
</dbReference>
<evidence type="ECO:0000313" key="10">
    <source>
        <dbReference type="Proteomes" id="UP000249065"/>
    </source>
</evidence>
<dbReference type="PANTHER" id="PTHR11552:SF147">
    <property type="entry name" value="CHOLINE DEHYDROGENASE, MITOCHONDRIAL"/>
    <property type="match status" value="1"/>
</dbReference>
<comment type="caution">
    <text evidence="9">The sequence shown here is derived from an EMBL/GenBank/DDBJ whole genome shotgun (WGS) entry which is preliminary data.</text>
</comment>
<dbReference type="GO" id="GO:0050660">
    <property type="term" value="F:flavin adenine dinucleotide binding"/>
    <property type="evidence" value="ECO:0007669"/>
    <property type="project" value="InterPro"/>
</dbReference>
<evidence type="ECO:0000256" key="2">
    <source>
        <dbReference type="ARBA" id="ARBA00010790"/>
    </source>
</evidence>
<dbReference type="Proteomes" id="UP000249065">
    <property type="component" value="Unassembled WGS sequence"/>
</dbReference>
<dbReference type="RefSeq" id="WP_111472847.1">
    <property type="nucleotide sequence ID" value="NZ_QLIX01000054.1"/>
</dbReference>
<dbReference type="InterPro" id="IPR000172">
    <property type="entry name" value="GMC_OxRdtase_N"/>
</dbReference>
<evidence type="ECO:0000259" key="8">
    <source>
        <dbReference type="PROSITE" id="PS00624"/>
    </source>
</evidence>
<dbReference type="PANTHER" id="PTHR11552">
    <property type="entry name" value="GLUCOSE-METHANOL-CHOLINE GMC OXIDOREDUCTASE"/>
    <property type="match status" value="1"/>
</dbReference>
<name>A0A327LWE4_9PROT</name>
<evidence type="ECO:0000256" key="1">
    <source>
        <dbReference type="ARBA" id="ARBA00001974"/>
    </source>
</evidence>
<dbReference type="OrthoDB" id="9785276at2"/>
<evidence type="ECO:0000259" key="7">
    <source>
        <dbReference type="PROSITE" id="PS00623"/>
    </source>
</evidence>
<feature type="domain" description="Glucose-methanol-choline oxidoreductase N-terminal" evidence="7">
    <location>
        <begin position="85"/>
        <end position="108"/>
    </location>
</feature>
<dbReference type="AlphaFoldDB" id="A0A327LWE4"/>
<feature type="binding site" evidence="5">
    <location>
        <position position="225"/>
    </location>
    <ligand>
        <name>FAD</name>
        <dbReference type="ChEBI" id="CHEBI:57692"/>
    </ligand>
</feature>
<dbReference type="SUPFAM" id="SSF51905">
    <property type="entry name" value="FAD/NAD(P)-binding domain"/>
    <property type="match status" value="1"/>
</dbReference>
<feature type="domain" description="Glucose-methanol-choline oxidoreductase N-terminal" evidence="8">
    <location>
        <begin position="260"/>
        <end position="274"/>
    </location>
</feature>
<comment type="cofactor">
    <cofactor evidence="1 5">
        <name>FAD</name>
        <dbReference type="ChEBI" id="CHEBI:57692"/>
    </cofactor>
</comment>
<evidence type="ECO:0000256" key="5">
    <source>
        <dbReference type="PIRSR" id="PIRSR000137-2"/>
    </source>
</evidence>
<protein>
    <submittedName>
        <fullName evidence="9">GMC family oxidoreductase</fullName>
    </submittedName>
</protein>
<organism evidence="9 10">
    <name type="scientific">Roseicella frigidaeris</name>
    <dbReference type="NCBI Taxonomy" id="2230885"/>
    <lineage>
        <taxon>Bacteria</taxon>
        <taxon>Pseudomonadati</taxon>
        <taxon>Pseudomonadota</taxon>
        <taxon>Alphaproteobacteria</taxon>
        <taxon>Acetobacterales</taxon>
        <taxon>Roseomonadaceae</taxon>
        <taxon>Roseicella</taxon>
    </lineage>
</organism>
<reference evidence="10" key="1">
    <citation type="submission" date="2018-06" db="EMBL/GenBank/DDBJ databases">
        <authorList>
            <person name="Khan S.A."/>
        </authorList>
    </citation>
    <scope>NUCLEOTIDE SEQUENCE [LARGE SCALE GENOMIC DNA]</scope>
    <source>
        <strain evidence="10">DB-1506</strain>
    </source>
</reference>